<keyword evidence="1" id="KW-0472">Membrane</keyword>
<evidence type="ECO:0000313" key="2">
    <source>
        <dbReference type="EMBL" id="MDU8885722.1"/>
    </source>
</evidence>
<reference evidence="2 3" key="1">
    <citation type="submission" date="2023-10" db="EMBL/GenBank/DDBJ databases">
        <title>Marimonas sp. nov. isolated from tidal mud flat.</title>
        <authorList>
            <person name="Jaincy N.J."/>
            <person name="Srinivasan S."/>
            <person name="Lee S.-S."/>
        </authorList>
    </citation>
    <scope>NUCLEOTIDE SEQUENCE [LARGE SCALE GENOMIC DNA]</scope>
    <source>
        <strain evidence="2 3">MJ-SS3</strain>
    </source>
</reference>
<feature type="transmembrane region" description="Helical" evidence="1">
    <location>
        <begin position="33"/>
        <end position="59"/>
    </location>
</feature>
<dbReference type="EMBL" id="JAWHTF010000002">
    <property type="protein sequence ID" value="MDU8885722.1"/>
    <property type="molecule type" value="Genomic_DNA"/>
</dbReference>
<feature type="transmembrane region" description="Helical" evidence="1">
    <location>
        <begin position="135"/>
        <end position="155"/>
    </location>
</feature>
<feature type="transmembrane region" description="Helical" evidence="1">
    <location>
        <begin position="79"/>
        <end position="105"/>
    </location>
</feature>
<evidence type="ECO:0000313" key="3">
    <source>
        <dbReference type="Proteomes" id="UP001268651"/>
    </source>
</evidence>
<feature type="transmembrane region" description="Helical" evidence="1">
    <location>
        <begin position="161"/>
        <end position="177"/>
    </location>
</feature>
<keyword evidence="3" id="KW-1185">Reference proteome</keyword>
<dbReference type="Proteomes" id="UP001268651">
    <property type="component" value="Unassembled WGS sequence"/>
</dbReference>
<accession>A0ABU3U5N5</accession>
<dbReference type="RefSeq" id="WP_316661635.1">
    <property type="nucleotide sequence ID" value="NZ_JAWHTF010000002.1"/>
</dbReference>
<sequence>MTLQEILAKIENANPLDFGNLFNSSVELFKKSWLYGFLFQLFLLVLMIPFFIIFYVPFIMAMIAQSETGLSDSEIYSEIFAGLSGLYLLIFIVGILAVAVIQLALQAGFFRIIKNIDHGIEVKASDLFHFLKSKYFGGVTVLMIATFIVALIAALLCFLPLIYAFIPMSYFIVIYTFNTSMPTMDIVKASFKLGTKKWLLSFGLFIVLYLLVMVLSFVTCGIGSIFLSPFIYLPFYLIYKEVVGFDIYSDLEITE</sequence>
<name>A0ABU3U5N5_9FLAO</name>
<feature type="transmembrane region" description="Helical" evidence="1">
    <location>
        <begin position="198"/>
        <end position="227"/>
    </location>
</feature>
<evidence type="ECO:0000256" key="1">
    <source>
        <dbReference type="SAM" id="Phobius"/>
    </source>
</evidence>
<organism evidence="2 3">
    <name type="scientific">Gilvirhabdus luticola</name>
    <dbReference type="NCBI Taxonomy" id="3079858"/>
    <lineage>
        <taxon>Bacteria</taxon>
        <taxon>Pseudomonadati</taxon>
        <taxon>Bacteroidota</taxon>
        <taxon>Flavobacteriia</taxon>
        <taxon>Flavobacteriales</taxon>
        <taxon>Flavobacteriaceae</taxon>
        <taxon>Gilvirhabdus</taxon>
    </lineage>
</organism>
<keyword evidence="1" id="KW-1133">Transmembrane helix</keyword>
<keyword evidence="1" id="KW-0812">Transmembrane</keyword>
<proteinExistence type="predicted"/>
<evidence type="ECO:0008006" key="4">
    <source>
        <dbReference type="Google" id="ProtNLM"/>
    </source>
</evidence>
<gene>
    <name evidence="2" type="ORF">RXV94_06090</name>
</gene>
<comment type="caution">
    <text evidence="2">The sequence shown here is derived from an EMBL/GenBank/DDBJ whole genome shotgun (WGS) entry which is preliminary data.</text>
</comment>
<protein>
    <recommendedName>
        <fullName evidence="4">Glycerophosphoryl diester phosphodiesterase membrane domain-containing protein</fullName>
    </recommendedName>
</protein>